<dbReference type="KEGG" id="cvn:111135946"/>
<comment type="similarity">
    <text evidence="2">Belongs to the Rieske iron-sulfur protein family.</text>
</comment>
<keyword evidence="10" id="KW-1015">Disulfide bond</keyword>
<dbReference type="CDD" id="cd03470">
    <property type="entry name" value="Rieske_cytochrome_bc1"/>
    <property type="match status" value="1"/>
</dbReference>
<gene>
    <name evidence="15" type="primary">LOC111135946</name>
</gene>
<dbReference type="FunFam" id="2.102.10.10:FF:000001">
    <property type="entry name" value="Cytochrome b-c1 complex subunit Rieske, mitochondrial"/>
    <property type="match status" value="1"/>
</dbReference>
<keyword evidence="9" id="KW-0472">Membrane</keyword>
<dbReference type="GO" id="GO:0005743">
    <property type="term" value="C:mitochondrial inner membrane"/>
    <property type="evidence" value="ECO:0007669"/>
    <property type="project" value="UniProtKB-SubCell"/>
</dbReference>
<evidence type="ECO:0000256" key="5">
    <source>
        <dbReference type="ARBA" id="ARBA00022723"/>
    </source>
</evidence>
<dbReference type="GO" id="GO:0046872">
    <property type="term" value="F:metal ion binding"/>
    <property type="evidence" value="ECO:0007669"/>
    <property type="project" value="UniProtKB-KW"/>
</dbReference>
<dbReference type="InterPro" id="IPR004192">
    <property type="entry name" value="Rieske_TM"/>
</dbReference>
<dbReference type="EC" id="7.1.1.8" evidence="11"/>
<keyword evidence="6" id="KW-1133">Transmembrane helix</keyword>
<evidence type="ECO:0000256" key="8">
    <source>
        <dbReference type="ARBA" id="ARBA00023014"/>
    </source>
</evidence>
<keyword evidence="3" id="KW-0812">Transmembrane</keyword>
<keyword evidence="11" id="KW-0249">Electron transport</keyword>
<dbReference type="InterPro" id="IPR017941">
    <property type="entry name" value="Rieske_2Fe-2S"/>
</dbReference>
<dbReference type="GO" id="GO:0051537">
    <property type="term" value="F:2 iron, 2 sulfur cluster binding"/>
    <property type="evidence" value="ECO:0007669"/>
    <property type="project" value="UniProtKB-KW"/>
</dbReference>
<keyword evidence="8" id="KW-0411">Iron-sulfur</keyword>
<dbReference type="InterPro" id="IPR005805">
    <property type="entry name" value="Rieske_Fe-S_prot_C"/>
</dbReference>
<proteinExistence type="inferred from homology"/>
<feature type="domain" description="Rieske" evidence="13">
    <location>
        <begin position="196"/>
        <end position="261"/>
    </location>
</feature>
<dbReference type="RefSeq" id="XP_022342144.1">
    <property type="nucleotide sequence ID" value="XM_022486436.1"/>
</dbReference>
<comment type="catalytic activity">
    <reaction evidence="11">
        <text>a quinol + 2 Fe(III)-[cytochrome c](out) = a quinone + 2 Fe(II)-[cytochrome c](out) + 2 H(+)(out)</text>
        <dbReference type="Rhea" id="RHEA:11484"/>
        <dbReference type="Rhea" id="RHEA-COMP:10350"/>
        <dbReference type="Rhea" id="RHEA-COMP:14399"/>
        <dbReference type="ChEBI" id="CHEBI:15378"/>
        <dbReference type="ChEBI" id="CHEBI:24646"/>
        <dbReference type="ChEBI" id="CHEBI:29033"/>
        <dbReference type="ChEBI" id="CHEBI:29034"/>
        <dbReference type="ChEBI" id="CHEBI:132124"/>
        <dbReference type="EC" id="7.1.1.8"/>
    </reaction>
</comment>
<dbReference type="InterPro" id="IPR037008">
    <property type="entry name" value="bc1_Rieske_TM_sf"/>
</dbReference>
<keyword evidence="4" id="KW-0001">2Fe-2S</keyword>
<comment type="miscellaneous">
    <text evidence="11">The Rieske protein is a high potential 2Fe-2S protein.</text>
</comment>
<dbReference type="SUPFAM" id="SSF81502">
    <property type="entry name" value="ISP transmembrane anchor"/>
    <property type="match status" value="1"/>
</dbReference>
<evidence type="ECO:0000256" key="6">
    <source>
        <dbReference type="ARBA" id="ARBA00022989"/>
    </source>
</evidence>
<dbReference type="InterPro" id="IPR036922">
    <property type="entry name" value="Rieske_2Fe-2S_sf"/>
</dbReference>
<accession>A0A8B8EQD0</accession>
<evidence type="ECO:0000256" key="9">
    <source>
        <dbReference type="ARBA" id="ARBA00023136"/>
    </source>
</evidence>
<comment type="cofactor">
    <cofactor evidence="11">
        <name>[2Fe-2S] cluster</name>
        <dbReference type="ChEBI" id="CHEBI:190135"/>
    </cofactor>
    <text evidence="11">Binds 1 [2Fe-2S] cluster per subunit.</text>
</comment>
<dbReference type="SUPFAM" id="SSF50022">
    <property type="entry name" value="ISP domain"/>
    <property type="match status" value="1"/>
</dbReference>
<evidence type="ECO:0000259" key="13">
    <source>
        <dbReference type="PROSITE" id="PS51296"/>
    </source>
</evidence>
<dbReference type="Proteomes" id="UP000694844">
    <property type="component" value="Chromosome 5"/>
</dbReference>
<dbReference type="Pfam" id="PF02921">
    <property type="entry name" value="UCR_TM"/>
    <property type="match status" value="1"/>
</dbReference>
<evidence type="ECO:0000256" key="4">
    <source>
        <dbReference type="ARBA" id="ARBA00022714"/>
    </source>
</evidence>
<dbReference type="PROSITE" id="PS51296">
    <property type="entry name" value="RIESKE"/>
    <property type="match status" value="1"/>
</dbReference>
<keyword evidence="11" id="KW-0813">Transport</keyword>
<dbReference type="AlphaFoldDB" id="A0A8B8EQD0"/>
<keyword evidence="7" id="KW-0408">Iron</keyword>
<dbReference type="Pfam" id="PF00355">
    <property type="entry name" value="Rieske"/>
    <property type="match status" value="1"/>
</dbReference>
<dbReference type="InterPro" id="IPR006317">
    <property type="entry name" value="Ubiquinol_cyt_c_Rdtase_Fe-S-su"/>
</dbReference>
<keyword evidence="5" id="KW-0479">Metal-binding</keyword>
<dbReference type="GO" id="GO:0008121">
    <property type="term" value="F:quinol-cytochrome-c reductase activity"/>
    <property type="evidence" value="ECO:0007669"/>
    <property type="project" value="UniProtKB-EC"/>
</dbReference>
<evidence type="ECO:0000313" key="15">
    <source>
        <dbReference type="RefSeq" id="XP_022342144.1"/>
    </source>
</evidence>
<dbReference type="OrthoDB" id="1637982at2759"/>
<dbReference type="PRINTS" id="PR00162">
    <property type="entry name" value="RIESKE"/>
</dbReference>
<evidence type="ECO:0000256" key="3">
    <source>
        <dbReference type="ARBA" id="ARBA00022692"/>
    </source>
</evidence>
<organism evidence="14 15">
    <name type="scientific">Crassostrea virginica</name>
    <name type="common">Eastern oyster</name>
    <dbReference type="NCBI Taxonomy" id="6565"/>
    <lineage>
        <taxon>Eukaryota</taxon>
        <taxon>Metazoa</taxon>
        <taxon>Spiralia</taxon>
        <taxon>Lophotrochozoa</taxon>
        <taxon>Mollusca</taxon>
        <taxon>Bivalvia</taxon>
        <taxon>Autobranchia</taxon>
        <taxon>Pteriomorphia</taxon>
        <taxon>Ostreida</taxon>
        <taxon>Ostreoidea</taxon>
        <taxon>Ostreidae</taxon>
        <taxon>Crassostrea</taxon>
    </lineage>
</organism>
<dbReference type="InterPro" id="IPR014349">
    <property type="entry name" value="Rieske_Fe-S_prot"/>
</dbReference>
<dbReference type="NCBIfam" id="TIGR01416">
    <property type="entry name" value="Rieske_proteo"/>
    <property type="match status" value="1"/>
</dbReference>
<keyword evidence="12" id="KW-0679">Respiratory chain</keyword>
<evidence type="ECO:0000256" key="7">
    <source>
        <dbReference type="ARBA" id="ARBA00023004"/>
    </source>
</evidence>
<evidence type="ECO:0000256" key="2">
    <source>
        <dbReference type="ARBA" id="ARBA00010651"/>
    </source>
</evidence>
<protein>
    <recommendedName>
        <fullName evidence="11">Cytochrome b-c1 complex subunit Rieske, mitochondrial</fullName>
        <ecNumber evidence="11">7.1.1.8</ecNumber>
    </recommendedName>
</protein>
<evidence type="ECO:0000256" key="11">
    <source>
        <dbReference type="RuleBase" id="RU004494"/>
    </source>
</evidence>
<keyword evidence="12" id="KW-0496">Mitochondrion</keyword>
<name>A0A8B8EQD0_CRAVI</name>
<dbReference type="Gene3D" id="1.20.5.270">
    <property type="entry name" value="Ubiquinol cytochrome reductase, transmembrane domain"/>
    <property type="match status" value="1"/>
</dbReference>
<reference evidence="15" key="1">
    <citation type="submission" date="2025-08" db="UniProtKB">
        <authorList>
            <consortium name="RefSeq"/>
        </authorList>
    </citation>
    <scope>IDENTIFICATION</scope>
    <source>
        <tissue evidence="15">Whole sample</tissue>
    </source>
</reference>
<comment type="subcellular location">
    <subcellularLocation>
        <location evidence="1">Membrane</location>
        <topology evidence="1">Single-pass membrane protein</topology>
    </subcellularLocation>
    <subcellularLocation>
        <location evidence="12">Mitochondrion inner membrane</location>
    </subcellularLocation>
</comment>
<evidence type="ECO:0000256" key="12">
    <source>
        <dbReference type="RuleBase" id="RU004495"/>
    </source>
</evidence>
<dbReference type="PANTHER" id="PTHR10134">
    <property type="entry name" value="CYTOCHROME B-C1 COMPLEX SUBUNIT RIESKE, MITOCHONDRIAL"/>
    <property type="match status" value="1"/>
</dbReference>
<evidence type="ECO:0000313" key="14">
    <source>
        <dbReference type="Proteomes" id="UP000694844"/>
    </source>
</evidence>
<sequence length="262" mass="28762">MSFTGSFRVPLGSAVSRLSHTVTKSNAKEIATGAQGLRVPVIRRKSPELQSFNARIGAVSCLARRNYHTDIPPPDFSHYRSHTAKKANVPREEFDVSRKVFSYTIVGGVSAATLYLGKEIVQDLVGYLDINDAARALAITEIKLDEIPVGKSILTTWKGMPLFVRHRTEAEIKTEQEVDLLSLRDPQHDSDRSLVPEWMILVGVCTHLGCIPLQDQGSFAGGMYCPCHGSHYDSSGRIRKGPAPLNLTVAPHKIKGDYLVVG</sequence>
<evidence type="ECO:0000256" key="10">
    <source>
        <dbReference type="ARBA" id="ARBA00023157"/>
    </source>
</evidence>
<dbReference type="GeneID" id="111135946"/>
<keyword evidence="14" id="KW-1185">Reference proteome</keyword>
<evidence type="ECO:0000256" key="1">
    <source>
        <dbReference type="ARBA" id="ARBA00004167"/>
    </source>
</evidence>
<dbReference type="Gene3D" id="2.102.10.10">
    <property type="entry name" value="Rieske [2Fe-2S] iron-sulphur domain"/>
    <property type="match status" value="1"/>
</dbReference>